<dbReference type="Proteomes" id="UP001515683">
    <property type="component" value="Unassembled WGS sequence"/>
</dbReference>
<evidence type="ECO:0000313" key="1">
    <source>
        <dbReference type="EMBL" id="NIF20611.1"/>
    </source>
</evidence>
<keyword evidence="2" id="KW-1185">Reference proteome</keyword>
<organism evidence="1 2">
    <name type="scientific">Candidatus Pantoea multigeneris</name>
    <dbReference type="NCBI Taxonomy" id="2608357"/>
    <lineage>
        <taxon>Bacteria</taxon>
        <taxon>Pseudomonadati</taxon>
        <taxon>Pseudomonadota</taxon>
        <taxon>Gammaproteobacteria</taxon>
        <taxon>Enterobacterales</taxon>
        <taxon>Erwiniaceae</taxon>
        <taxon>Pantoea</taxon>
    </lineage>
</organism>
<dbReference type="EMBL" id="VWXF01000001">
    <property type="protein sequence ID" value="NIF20611.1"/>
    <property type="molecule type" value="Genomic_DNA"/>
</dbReference>
<accession>A0ABX0R5C4</accession>
<dbReference type="RefSeq" id="WP_167012558.1">
    <property type="nucleotide sequence ID" value="NZ_VWXF01000001.1"/>
</dbReference>
<name>A0ABX0R5C4_9GAMM</name>
<evidence type="ECO:0000313" key="2">
    <source>
        <dbReference type="Proteomes" id="UP001515683"/>
    </source>
</evidence>
<proteinExistence type="predicted"/>
<gene>
    <name evidence="1" type="ORF">F3J40_03125</name>
</gene>
<reference evidence="1 2" key="1">
    <citation type="journal article" date="2019" name="bioRxiv">
        <title>Bacteria contribute to plant secondary compound degradation in a generalist herbivore system.</title>
        <authorList>
            <person name="Francoeur C.B."/>
            <person name="Khadempour L."/>
            <person name="Moreira-Soto R.D."/>
            <person name="Gotting K."/>
            <person name="Book A.J."/>
            <person name="Pinto-Tomas A.A."/>
            <person name="Keefover-Ring K."/>
            <person name="Currie C.R."/>
        </authorList>
    </citation>
    <scope>NUCLEOTIDE SEQUENCE [LARGE SCALE GENOMIC DNA]</scope>
    <source>
        <strain evidence="1">Acro-835</strain>
    </source>
</reference>
<protein>
    <submittedName>
        <fullName evidence="1">Uncharacterized protein</fullName>
    </submittedName>
</protein>
<comment type="caution">
    <text evidence="1">The sequence shown here is derived from an EMBL/GenBank/DDBJ whole genome shotgun (WGS) entry which is preliminary data.</text>
</comment>
<sequence length="113" mass="12919">MDKTALARKKKQRAAQAAAGNTKVEIILDAQELEMLDHDCKVRLPGREPYSRAELIQMMIRKYHAELQRQLSDLQKRQCEKCKECLPVQECPCAGDSTCWVTAGWKETILTID</sequence>